<sequence length="94" mass="10359">MTVFFHTSEHDRDRPQRSVSSMVTLPEASNDTLVLVKACLHGVRKTWRDGYRYFKAGVVATDLLALAGTQRAFPGLGQLDREHGAALMGSLCPQ</sequence>
<dbReference type="EMBL" id="FNHS01000001">
    <property type="protein sequence ID" value="SDM27380.1"/>
    <property type="molecule type" value="Genomic_DNA"/>
</dbReference>
<dbReference type="RefSeq" id="WP_425283960.1">
    <property type="nucleotide sequence ID" value="NZ_FNHS01000001.1"/>
</dbReference>
<protein>
    <submittedName>
        <fullName evidence="2">DNA polymerase V</fullName>
    </submittedName>
</protein>
<dbReference type="Pfam" id="PF11799">
    <property type="entry name" value="IMS_C"/>
    <property type="match status" value="1"/>
</dbReference>
<dbReference type="InterPro" id="IPR017961">
    <property type="entry name" value="DNA_pol_Y-fam_little_finger"/>
</dbReference>
<gene>
    <name evidence="2" type="ORF">SAMN05216360_101401</name>
</gene>
<keyword evidence="3" id="KW-1185">Reference proteome</keyword>
<dbReference type="STRING" id="582672.SAMN05216360_101401"/>
<proteinExistence type="predicted"/>
<organism evidence="2 3">
    <name type="scientific">Methylobacterium phyllostachyos</name>
    <dbReference type="NCBI Taxonomy" id="582672"/>
    <lineage>
        <taxon>Bacteria</taxon>
        <taxon>Pseudomonadati</taxon>
        <taxon>Pseudomonadota</taxon>
        <taxon>Alphaproteobacteria</taxon>
        <taxon>Hyphomicrobiales</taxon>
        <taxon>Methylobacteriaceae</taxon>
        <taxon>Methylobacterium</taxon>
    </lineage>
</organism>
<dbReference type="GO" id="GO:0003684">
    <property type="term" value="F:damaged DNA binding"/>
    <property type="evidence" value="ECO:0007669"/>
    <property type="project" value="InterPro"/>
</dbReference>
<evidence type="ECO:0000313" key="2">
    <source>
        <dbReference type="EMBL" id="SDM27380.1"/>
    </source>
</evidence>
<accession>A0A1G9RWI4</accession>
<feature type="domain" description="DNA polymerase Y-family little finger" evidence="1">
    <location>
        <begin position="1"/>
        <end position="64"/>
    </location>
</feature>
<evidence type="ECO:0000259" key="1">
    <source>
        <dbReference type="Pfam" id="PF11799"/>
    </source>
</evidence>
<reference evidence="3" key="1">
    <citation type="submission" date="2016-10" db="EMBL/GenBank/DDBJ databases">
        <authorList>
            <person name="Varghese N."/>
            <person name="Submissions S."/>
        </authorList>
    </citation>
    <scope>NUCLEOTIDE SEQUENCE [LARGE SCALE GENOMIC DNA]</scope>
    <source>
        <strain evidence="3">BL47</strain>
    </source>
</reference>
<name>A0A1G9RWI4_9HYPH</name>
<dbReference type="Proteomes" id="UP000198704">
    <property type="component" value="Unassembled WGS sequence"/>
</dbReference>
<dbReference type="GO" id="GO:0006281">
    <property type="term" value="P:DNA repair"/>
    <property type="evidence" value="ECO:0007669"/>
    <property type="project" value="InterPro"/>
</dbReference>
<dbReference type="AlphaFoldDB" id="A0A1G9RWI4"/>
<evidence type="ECO:0000313" key="3">
    <source>
        <dbReference type="Proteomes" id="UP000198704"/>
    </source>
</evidence>